<keyword evidence="7 13" id="KW-0547">Nucleotide-binding</keyword>
<name>A0ABT1SD98_9FIRM</name>
<keyword evidence="10 13" id="KW-0648">Protein biosynthesis</keyword>
<keyword evidence="9 13" id="KW-0067">ATP-binding</keyword>
<evidence type="ECO:0000256" key="5">
    <source>
        <dbReference type="ARBA" id="ARBA00022598"/>
    </source>
</evidence>
<dbReference type="InterPro" id="IPR024909">
    <property type="entry name" value="Cys-tRNA/MSH_ligase"/>
</dbReference>
<reference evidence="16 17" key="1">
    <citation type="submission" date="2022-06" db="EMBL/GenBank/DDBJ databases">
        <title>Isolation of gut microbiota from human fecal samples.</title>
        <authorList>
            <person name="Pamer E.G."/>
            <person name="Barat B."/>
            <person name="Waligurski E."/>
            <person name="Medina S."/>
            <person name="Paddock L."/>
            <person name="Mostad J."/>
        </authorList>
    </citation>
    <scope>NUCLEOTIDE SEQUENCE [LARGE SCALE GENOMIC DNA]</scope>
    <source>
        <strain evidence="16 17">DFI.7.95</strain>
    </source>
</reference>
<sequence length="465" mass="54312">MKIYNTLTRKKEEFMPVVEGQVSMYICGPTVYNYIHVGNARPMVIFDTLRRFFMYRGYNVKYISNFTDIDDRIINRANEENTTFNDISERYIKALMEDAKGLNIYEEKTIHPKATEFIQPMIEFIEALIEKGAAYNVDGNVYFNIDSAKDYGKLSKKNIEDLMSGARIEVSEEKNNPMDFALWKKAKEGEPYWESPWGNGRPGWHIECSVMSRTLLGDTIDIHAGGEDLQFPHHENEIAQSETLTEKPFANYWMHNGMLNVENQKMSKSLGNFFTVKEIAEEFDLEILRFFLLSAHYRSPMNFTREIMHQMENALERLYNGKKNLEYLLENAEDRELNKEENNLQDTVEKFKKEFIESMEDDLNTADAIASLFELVKFSNSNLNEKSSKKLVQISYDLLLELSNVLGILNKKDEILEDEILNLIEKRTMARKNKDFKLADEIRDMLKEKGIVLEDAQEGVKWKRI</sequence>
<dbReference type="InterPro" id="IPR015803">
    <property type="entry name" value="Cys-tRNA-ligase"/>
</dbReference>
<evidence type="ECO:0000256" key="2">
    <source>
        <dbReference type="ARBA" id="ARBA00005594"/>
    </source>
</evidence>
<evidence type="ECO:0000256" key="8">
    <source>
        <dbReference type="ARBA" id="ARBA00022833"/>
    </source>
</evidence>
<feature type="binding site" evidence="13">
    <location>
        <position position="237"/>
    </location>
    <ligand>
        <name>Zn(2+)</name>
        <dbReference type="ChEBI" id="CHEBI:29105"/>
    </ligand>
</feature>
<comment type="caution">
    <text evidence="16">The sequence shown here is derived from an EMBL/GenBank/DDBJ whole genome shotgun (WGS) entry which is preliminary data.</text>
</comment>
<keyword evidence="6 13" id="KW-0479">Metal-binding</keyword>
<protein>
    <recommendedName>
        <fullName evidence="13">Cysteine--tRNA ligase</fullName>
        <ecNumber evidence="13">6.1.1.16</ecNumber>
    </recommendedName>
    <alternativeName>
        <fullName evidence="13">Cysteinyl-tRNA synthetase</fullName>
        <shortName evidence="13">CysRS</shortName>
    </alternativeName>
</protein>
<evidence type="ECO:0000313" key="17">
    <source>
        <dbReference type="Proteomes" id="UP001524478"/>
    </source>
</evidence>
<evidence type="ECO:0000256" key="11">
    <source>
        <dbReference type="ARBA" id="ARBA00023146"/>
    </source>
</evidence>
<evidence type="ECO:0000256" key="7">
    <source>
        <dbReference type="ARBA" id="ARBA00022741"/>
    </source>
</evidence>
<keyword evidence="5 13" id="KW-0436">Ligase</keyword>
<evidence type="ECO:0000256" key="3">
    <source>
        <dbReference type="ARBA" id="ARBA00011245"/>
    </source>
</evidence>
<dbReference type="Pfam" id="PF23493">
    <property type="entry name" value="CysS_C"/>
    <property type="match status" value="1"/>
</dbReference>
<organism evidence="16 17">
    <name type="scientific">Tissierella carlieri</name>
    <dbReference type="NCBI Taxonomy" id="689904"/>
    <lineage>
        <taxon>Bacteria</taxon>
        <taxon>Bacillati</taxon>
        <taxon>Bacillota</taxon>
        <taxon>Tissierellia</taxon>
        <taxon>Tissierellales</taxon>
        <taxon>Tissierellaceae</taxon>
        <taxon>Tissierella</taxon>
    </lineage>
</organism>
<evidence type="ECO:0000256" key="10">
    <source>
        <dbReference type="ARBA" id="ARBA00022917"/>
    </source>
</evidence>
<feature type="binding site" evidence="13">
    <location>
        <position position="268"/>
    </location>
    <ligand>
        <name>ATP</name>
        <dbReference type="ChEBI" id="CHEBI:30616"/>
    </ligand>
</feature>
<dbReference type="SUPFAM" id="SSF47323">
    <property type="entry name" value="Anticodon-binding domain of a subclass of class I aminoacyl-tRNA synthetases"/>
    <property type="match status" value="1"/>
</dbReference>
<dbReference type="HAMAP" id="MF_00041">
    <property type="entry name" value="Cys_tRNA_synth"/>
    <property type="match status" value="1"/>
</dbReference>
<dbReference type="CDD" id="cd00672">
    <property type="entry name" value="CysRS_core"/>
    <property type="match status" value="1"/>
</dbReference>
<dbReference type="InterPro" id="IPR014729">
    <property type="entry name" value="Rossmann-like_a/b/a_fold"/>
</dbReference>
<feature type="binding site" evidence="13">
    <location>
        <position position="233"/>
    </location>
    <ligand>
        <name>Zn(2+)</name>
        <dbReference type="ChEBI" id="CHEBI:29105"/>
    </ligand>
</feature>
<comment type="subunit">
    <text evidence="3 13">Monomer.</text>
</comment>
<comment type="similarity">
    <text evidence="2 13">Belongs to the class-I aminoacyl-tRNA synthetase family.</text>
</comment>
<dbReference type="GO" id="GO:0004817">
    <property type="term" value="F:cysteine-tRNA ligase activity"/>
    <property type="evidence" value="ECO:0007669"/>
    <property type="project" value="UniProtKB-EC"/>
</dbReference>
<dbReference type="NCBIfam" id="TIGR00435">
    <property type="entry name" value="cysS"/>
    <property type="match status" value="1"/>
</dbReference>
<evidence type="ECO:0000256" key="12">
    <source>
        <dbReference type="ARBA" id="ARBA00047398"/>
    </source>
</evidence>
<dbReference type="PANTHER" id="PTHR10890:SF3">
    <property type="entry name" value="CYSTEINE--TRNA LIGASE, CYTOPLASMIC"/>
    <property type="match status" value="1"/>
</dbReference>
<dbReference type="EC" id="6.1.1.16" evidence="13"/>
<dbReference type="SMART" id="SM00840">
    <property type="entry name" value="DALR_2"/>
    <property type="match status" value="1"/>
</dbReference>
<evidence type="ECO:0000256" key="13">
    <source>
        <dbReference type="HAMAP-Rule" id="MF_00041"/>
    </source>
</evidence>
<dbReference type="Gene3D" id="1.20.120.1910">
    <property type="entry name" value="Cysteine-tRNA ligase, C-terminal anti-codon recognition domain"/>
    <property type="match status" value="1"/>
</dbReference>
<evidence type="ECO:0000256" key="6">
    <source>
        <dbReference type="ARBA" id="ARBA00022723"/>
    </source>
</evidence>
<evidence type="ECO:0000259" key="15">
    <source>
        <dbReference type="SMART" id="SM00840"/>
    </source>
</evidence>
<evidence type="ECO:0000256" key="14">
    <source>
        <dbReference type="SAM" id="Coils"/>
    </source>
</evidence>
<keyword evidence="8 13" id="KW-0862">Zinc</keyword>
<comment type="cofactor">
    <cofactor evidence="13">
        <name>Zn(2+)</name>
        <dbReference type="ChEBI" id="CHEBI:29105"/>
    </cofactor>
    <text evidence="13">Binds 1 zinc ion per subunit.</text>
</comment>
<gene>
    <name evidence="13 16" type="primary">cysS</name>
    <name evidence="16" type="ORF">NE686_15240</name>
</gene>
<dbReference type="Pfam" id="PF01406">
    <property type="entry name" value="tRNA-synt_1e"/>
    <property type="match status" value="1"/>
</dbReference>
<keyword evidence="14" id="KW-0175">Coiled coil</keyword>
<evidence type="ECO:0000313" key="16">
    <source>
        <dbReference type="EMBL" id="MCQ4924454.1"/>
    </source>
</evidence>
<dbReference type="PANTHER" id="PTHR10890">
    <property type="entry name" value="CYSTEINYL-TRNA SYNTHETASE"/>
    <property type="match status" value="1"/>
</dbReference>
<feature type="coiled-coil region" evidence="14">
    <location>
        <begin position="315"/>
        <end position="354"/>
    </location>
</feature>
<evidence type="ECO:0000256" key="4">
    <source>
        <dbReference type="ARBA" id="ARBA00022490"/>
    </source>
</evidence>
<comment type="catalytic activity">
    <reaction evidence="12 13">
        <text>tRNA(Cys) + L-cysteine + ATP = L-cysteinyl-tRNA(Cys) + AMP + diphosphate</text>
        <dbReference type="Rhea" id="RHEA:17773"/>
        <dbReference type="Rhea" id="RHEA-COMP:9661"/>
        <dbReference type="Rhea" id="RHEA-COMP:9679"/>
        <dbReference type="ChEBI" id="CHEBI:30616"/>
        <dbReference type="ChEBI" id="CHEBI:33019"/>
        <dbReference type="ChEBI" id="CHEBI:35235"/>
        <dbReference type="ChEBI" id="CHEBI:78442"/>
        <dbReference type="ChEBI" id="CHEBI:78517"/>
        <dbReference type="ChEBI" id="CHEBI:456215"/>
        <dbReference type="EC" id="6.1.1.16"/>
    </reaction>
</comment>
<comment type="subcellular location">
    <subcellularLocation>
        <location evidence="1 13">Cytoplasm</location>
    </subcellularLocation>
</comment>
<dbReference type="EMBL" id="JANGAC010000013">
    <property type="protein sequence ID" value="MCQ4924454.1"/>
    <property type="molecule type" value="Genomic_DNA"/>
</dbReference>
<proteinExistence type="inferred from homology"/>
<dbReference type="InterPro" id="IPR009080">
    <property type="entry name" value="tRNAsynth_Ia_anticodon-bd"/>
</dbReference>
<dbReference type="Proteomes" id="UP001524478">
    <property type="component" value="Unassembled WGS sequence"/>
</dbReference>
<keyword evidence="17" id="KW-1185">Reference proteome</keyword>
<evidence type="ECO:0000256" key="9">
    <source>
        <dbReference type="ARBA" id="ARBA00022840"/>
    </source>
</evidence>
<dbReference type="InterPro" id="IPR056411">
    <property type="entry name" value="CysS_C"/>
</dbReference>
<feature type="short sequence motif" description="'KMSKS' region" evidence="13">
    <location>
        <begin position="265"/>
        <end position="269"/>
    </location>
</feature>
<keyword evidence="4 13" id="KW-0963">Cytoplasm</keyword>
<evidence type="ECO:0000256" key="1">
    <source>
        <dbReference type="ARBA" id="ARBA00004496"/>
    </source>
</evidence>
<accession>A0ABT1SD98</accession>
<dbReference type="Gene3D" id="3.40.50.620">
    <property type="entry name" value="HUPs"/>
    <property type="match status" value="1"/>
</dbReference>
<dbReference type="SUPFAM" id="SSF52374">
    <property type="entry name" value="Nucleotidylyl transferase"/>
    <property type="match status" value="1"/>
</dbReference>
<dbReference type="PRINTS" id="PR00983">
    <property type="entry name" value="TRNASYNTHCYS"/>
</dbReference>
<feature type="binding site" evidence="13">
    <location>
        <position position="208"/>
    </location>
    <ligand>
        <name>Zn(2+)</name>
        <dbReference type="ChEBI" id="CHEBI:29105"/>
    </ligand>
</feature>
<keyword evidence="11 13" id="KW-0030">Aminoacyl-tRNA synthetase</keyword>
<dbReference type="RefSeq" id="WP_256312202.1">
    <property type="nucleotide sequence ID" value="NZ_JANGAC010000013.1"/>
</dbReference>
<feature type="domain" description="Cysteinyl-tRNA synthetase class Ia DALR" evidence="15">
    <location>
        <begin position="354"/>
        <end position="416"/>
    </location>
</feature>
<dbReference type="InterPro" id="IPR015273">
    <property type="entry name" value="Cys-tRNA-synt_Ia_DALR"/>
</dbReference>
<feature type="short sequence motif" description="'HIGH' region" evidence="13">
    <location>
        <begin position="29"/>
        <end position="39"/>
    </location>
</feature>
<dbReference type="InterPro" id="IPR032678">
    <property type="entry name" value="tRNA-synt_1_cat_dom"/>
</dbReference>
<feature type="binding site" evidence="13">
    <location>
        <position position="27"/>
    </location>
    <ligand>
        <name>Zn(2+)</name>
        <dbReference type="ChEBI" id="CHEBI:29105"/>
    </ligand>
</feature>
<dbReference type="Pfam" id="PF09190">
    <property type="entry name" value="DALR_2"/>
    <property type="match status" value="1"/>
</dbReference>